<dbReference type="GeneID" id="8827335"/>
<dbReference type="HOGENOM" id="CLU_598001_0_0_2"/>
<dbReference type="Proteomes" id="UP000001400">
    <property type="component" value="Chromosome"/>
</dbReference>
<sequence>MKRFPKVKVITLIVVLLLLSITAGYYILNTNKIKILECGYFFGANPKNPNQTITYIYLKLSAPVHNGDIIHIYKNESDFYYNLVTWKVNRTQDGKTNITIPLDMLDNLNGSMDIYIKRGSSYLYRGKISFSVHPHLDVSVTNIHVRPVSAKYAYITNVHLLIKSQRPIYICGLNFTVFNMNIYKEVNSVIYGVKKVNISVSPGKVVQLVQKGIVPVKITLLYPAYPDNLDKPEKYPVDSECVINFTYPPVVITNFSIYNSSSYPSYIFLLFQLSRFPDYPVHIIVYKLNGTIIGEGYGVGIGKNDTVFISVPFPPNYNFNGTYVAVLEDNYGFALNSLTFTLKSGPLKLISHEEIFNETNDPNKVILRSLVLKLENLGNFNFYITHYEYKISFISNGTVAASGDYTWFYQAIPPRKFTNVTLPFYVHLIKGKTYKISLTFEGGNKNVKCTIDYTFKA</sequence>
<accession>B5IAF2</accession>
<evidence type="ECO:0000313" key="2">
    <source>
        <dbReference type="Proteomes" id="UP000001400"/>
    </source>
</evidence>
<protein>
    <submittedName>
        <fullName evidence="1">Uncharacterized protein</fullName>
    </submittedName>
</protein>
<name>B5IAF2_ACIB4</name>
<organism evidence="1 2">
    <name type="scientific">Aciduliprofundum boonei (strain DSM 19572 / T469)</name>
    <dbReference type="NCBI Taxonomy" id="439481"/>
    <lineage>
        <taxon>Archaea</taxon>
        <taxon>Methanobacteriati</taxon>
        <taxon>Thermoplasmatota</taxon>
        <taxon>DHVE2 group</taxon>
        <taxon>Candidatus Aciduliprofundum</taxon>
    </lineage>
</organism>
<evidence type="ECO:0000313" key="1">
    <source>
        <dbReference type="EMBL" id="ADD08204.1"/>
    </source>
</evidence>
<dbReference type="EMBL" id="CP001941">
    <property type="protein sequence ID" value="ADD08204.1"/>
    <property type="molecule type" value="Genomic_DNA"/>
</dbReference>
<keyword evidence="2" id="KW-1185">Reference proteome</keyword>
<reference evidence="1" key="1">
    <citation type="submission" date="2010-02" db="EMBL/GenBank/DDBJ databases">
        <title>Complete sequence of Aciduliprofundum boonei T469.</title>
        <authorList>
            <consortium name="US DOE Joint Genome Institute"/>
            <person name="Lucas S."/>
            <person name="Copeland A."/>
            <person name="Lapidus A."/>
            <person name="Cheng J.-F."/>
            <person name="Bruce D."/>
            <person name="Goodwin L."/>
            <person name="Pitluck S."/>
            <person name="Saunders E."/>
            <person name="Detter J.C."/>
            <person name="Han C."/>
            <person name="Tapia R."/>
            <person name="Land M."/>
            <person name="Hauser L."/>
            <person name="Kyrpides N."/>
            <person name="Mikhailova N."/>
            <person name="Flores G."/>
            <person name="Reysenbach A.-L."/>
            <person name="Woyke T."/>
        </authorList>
    </citation>
    <scope>NUCLEOTIDE SEQUENCE</scope>
    <source>
        <strain evidence="1">T469</strain>
    </source>
</reference>
<dbReference type="RefSeq" id="WP_008082084.1">
    <property type="nucleotide sequence ID" value="NC_013926.1"/>
</dbReference>
<gene>
    <name evidence="1" type="ordered locus">Aboo_0393</name>
</gene>
<dbReference type="AlphaFoldDB" id="B5IAF2"/>
<proteinExistence type="predicted"/>
<dbReference type="KEGG" id="abi:Aboo_0393"/>